<dbReference type="Pfam" id="PF00571">
    <property type="entry name" value="CBS"/>
    <property type="match status" value="2"/>
</dbReference>
<dbReference type="Gene3D" id="3.10.580.10">
    <property type="entry name" value="CBS-domain"/>
    <property type="match status" value="1"/>
</dbReference>
<dbReference type="KEGG" id="sbu:SpiBuddy_1096"/>
<dbReference type="InterPro" id="IPR036890">
    <property type="entry name" value="HATPase_C_sf"/>
</dbReference>
<sequence length="308" mass="34516">MQEIPINTITSPNVILELIYRLKVKDVMTTDLVTASKDTTLRQIQYIMREKQVTGLPIVVGKRLIGIVSMDDIIQALDKGYIEEKAQDHMTRNLIVLEDDMPISFAISYFDRFSYHRFPVLNKHKELVGMITSRDITSTLLVEINREIEELEKRTRTTSLSEEMSGEIHTYSIMKNDFENAGYASTEIKKRLKSAGIAPHIIRRAAIASYELEMNLVVHSDGGELIAEYSPQTMQITARDSGPGISDVEAAMTPGWSTASEWIRSLGFGAGMGLPNVKSVADEFTIESTRSGTTVVCSIELHPKQEEK</sequence>
<protein>
    <submittedName>
        <fullName evidence="4">Putative signal transduction protein with CBS domains</fullName>
    </submittedName>
</protein>
<dbReference type="PANTHER" id="PTHR43080">
    <property type="entry name" value="CBS DOMAIN-CONTAINING PROTEIN CBSX3, MITOCHONDRIAL"/>
    <property type="match status" value="1"/>
</dbReference>
<dbReference type="RefSeq" id="WP_013606772.1">
    <property type="nucleotide sequence ID" value="NC_015152.1"/>
</dbReference>
<evidence type="ECO:0000259" key="3">
    <source>
        <dbReference type="PROSITE" id="PS51371"/>
    </source>
</evidence>
<dbReference type="InterPro" id="IPR051257">
    <property type="entry name" value="Diverse_CBS-Domain"/>
</dbReference>
<dbReference type="SMART" id="SM00116">
    <property type="entry name" value="CBS"/>
    <property type="match status" value="2"/>
</dbReference>
<dbReference type="Gene3D" id="3.30.565.10">
    <property type="entry name" value="Histidine kinase-like ATPase, C-terminal domain"/>
    <property type="match status" value="1"/>
</dbReference>
<accession>F0RVC9</accession>
<evidence type="ECO:0000256" key="2">
    <source>
        <dbReference type="PROSITE-ProRule" id="PRU00703"/>
    </source>
</evidence>
<feature type="domain" description="CBS" evidence="3">
    <location>
        <begin position="28"/>
        <end position="84"/>
    </location>
</feature>
<dbReference type="AlphaFoldDB" id="F0RVC9"/>
<dbReference type="InterPro" id="IPR000644">
    <property type="entry name" value="CBS_dom"/>
</dbReference>
<feature type="domain" description="CBS" evidence="3">
    <location>
        <begin position="90"/>
        <end position="150"/>
    </location>
</feature>
<dbReference type="SUPFAM" id="SSF54631">
    <property type="entry name" value="CBS-domain pair"/>
    <property type="match status" value="1"/>
</dbReference>
<dbReference type="EMBL" id="CP002541">
    <property type="protein sequence ID" value="ADY12921.1"/>
    <property type="molecule type" value="Genomic_DNA"/>
</dbReference>
<dbReference type="eggNOG" id="COG2524">
    <property type="taxonomic scope" value="Bacteria"/>
</dbReference>
<evidence type="ECO:0000313" key="4">
    <source>
        <dbReference type="EMBL" id="ADY12921.1"/>
    </source>
</evidence>
<evidence type="ECO:0000313" key="5">
    <source>
        <dbReference type="Proteomes" id="UP000008466"/>
    </source>
</evidence>
<proteinExistence type="predicted"/>
<evidence type="ECO:0000256" key="1">
    <source>
        <dbReference type="ARBA" id="ARBA00023122"/>
    </source>
</evidence>
<dbReference type="eggNOG" id="COG2172">
    <property type="taxonomic scope" value="Bacteria"/>
</dbReference>
<reference evidence="5" key="1">
    <citation type="submission" date="2011-02" db="EMBL/GenBank/DDBJ databases">
        <title>Complete sequence of Spirochaeta sp. Buddy.</title>
        <authorList>
            <person name="Lucas S."/>
            <person name="Copeland A."/>
            <person name="Lapidus A."/>
            <person name="Cheng J.-F."/>
            <person name="Goodwin L."/>
            <person name="Pitluck S."/>
            <person name="Zeytun A."/>
            <person name="Detter J.C."/>
            <person name="Han C."/>
            <person name="Tapia R."/>
            <person name="Land M."/>
            <person name="Hauser L."/>
            <person name="Kyrpides N."/>
            <person name="Ivanova N."/>
            <person name="Mikhailova N."/>
            <person name="Pagani I."/>
            <person name="Ritalahti K.M."/>
            <person name="Loeffler F.E."/>
            <person name="Woyke T."/>
        </authorList>
    </citation>
    <scope>NUCLEOTIDE SEQUENCE [LARGE SCALE GENOMIC DNA]</scope>
    <source>
        <strain evidence="5">ATCC BAA-1886 / DSM 22777 / Buddy</strain>
    </source>
</reference>
<dbReference type="OrthoDB" id="9797578at2"/>
<name>F0RVC9_SPHGB</name>
<keyword evidence="5" id="KW-1185">Reference proteome</keyword>
<dbReference type="Proteomes" id="UP000008466">
    <property type="component" value="Chromosome"/>
</dbReference>
<gene>
    <name evidence="4" type="ordered locus">SpiBuddy_1096</name>
</gene>
<dbReference type="SUPFAM" id="SSF55874">
    <property type="entry name" value="ATPase domain of HSP90 chaperone/DNA topoisomerase II/histidine kinase"/>
    <property type="match status" value="1"/>
</dbReference>
<dbReference type="InterPro" id="IPR046342">
    <property type="entry name" value="CBS_dom_sf"/>
</dbReference>
<keyword evidence="1 2" id="KW-0129">CBS domain</keyword>
<dbReference type="PANTHER" id="PTHR43080:SF2">
    <property type="entry name" value="CBS DOMAIN-CONTAINING PROTEIN"/>
    <property type="match status" value="1"/>
</dbReference>
<organism evidence="4 5">
    <name type="scientific">Sphaerochaeta globosa (strain ATCC BAA-1886 / DSM 22777 / Buddy)</name>
    <name type="common">Spirochaeta sp. (strain Buddy)</name>
    <dbReference type="NCBI Taxonomy" id="158189"/>
    <lineage>
        <taxon>Bacteria</taxon>
        <taxon>Pseudomonadati</taxon>
        <taxon>Spirochaetota</taxon>
        <taxon>Spirochaetia</taxon>
        <taxon>Spirochaetales</taxon>
        <taxon>Sphaerochaetaceae</taxon>
        <taxon>Sphaerochaeta</taxon>
    </lineage>
</organism>
<dbReference type="STRING" id="158189.SpiBuddy_1096"/>
<dbReference type="PROSITE" id="PS51371">
    <property type="entry name" value="CBS"/>
    <property type="match status" value="2"/>
</dbReference>
<dbReference type="HOGENOM" id="CLU_926298_0_0_12"/>